<name>A0A6C0IND1_9ZZZZ</name>
<dbReference type="AlphaFoldDB" id="A0A6C0IND1"/>
<proteinExistence type="predicted"/>
<reference evidence="1" key="1">
    <citation type="journal article" date="2020" name="Nature">
        <title>Giant virus diversity and host interactions through global metagenomics.</title>
        <authorList>
            <person name="Schulz F."/>
            <person name="Roux S."/>
            <person name="Paez-Espino D."/>
            <person name="Jungbluth S."/>
            <person name="Walsh D.A."/>
            <person name="Denef V.J."/>
            <person name="McMahon K.D."/>
            <person name="Konstantinidis K.T."/>
            <person name="Eloe-Fadrosh E.A."/>
            <person name="Kyrpides N.C."/>
            <person name="Woyke T."/>
        </authorList>
    </citation>
    <scope>NUCLEOTIDE SEQUENCE</scope>
    <source>
        <strain evidence="1">GVMAG-M-3300024261-26</strain>
    </source>
</reference>
<dbReference type="EMBL" id="MN740229">
    <property type="protein sequence ID" value="QHT94704.1"/>
    <property type="molecule type" value="Genomic_DNA"/>
</dbReference>
<organism evidence="1">
    <name type="scientific">viral metagenome</name>
    <dbReference type="NCBI Taxonomy" id="1070528"/>
    <lineage>
        <taxon>unclassified sequences</taxon>
        <taxon>metagenomes</taxon>
        <taxon>organismal metagenomes</taxon>
    </lineage>
</organism>
<sequence length="260" mass="30706">MSKTYESKSSGRLCNQIIRNLSLSILAKKYDLYVEYSNYDNINNKLGIELFVGNKKFKRTQKVTSSNYMNYYTNDMKVDYNLNFMCDFFQTEEITTILHAHLKENMKTIIDKNPYKERYQNNNDVFIHIRLGDAELWNVGIDFYISCINNLNYNNIYIGTEKYDNELIQKLKSLYPSIIFFEEDAVKTIQYGSTCKNIILSHGSYSAMIGYLSFFSNVYFLNEKPEWCPLTPFLYKGFIPVILDNNQDSEEIQKRYIIHP</sequence>
<accession>A0A6C0IND1</accession>
<protein>
    <recommendedName>
        <fullName evidence="2">Glycosyltransferase</fullName>
    </recommendedName>
</protein>
<evidence type="ECO:0008006" key="2">
    <source>
        <dbReference type="Google" id="ProtNLM"/>
    </source>
</evidence>
<evidence type="ECO:0000313" key="1">
    <source>
        <dbReference type="EMBL" id="QHT94704.1"/>
    </source>
</evidence>